<feature type="region of interest" description="Disordered" evidence="1">
    <location>
        <begin position="235"/>
        <end position="266"/>
    </location>
</feature>
<name>A0A9N9DMF5_9GLOM</name>
<keyword evidence="2" id="KW-0812">Transmembrane</keyword>
<reference evidence="3" key="1">
    <citation type="submission" date="2021-06" db="EMBL/GenBank/DDBJ databases">
        <authorList>
            <person name="Kallberg Y."/>
            <person name="Tangrot J."/>
            <person name="Rosling A."/>
        </authorList>
    </citation>
    <scope>NUCLEOTIDE SEQUENCE</scope>
    <source>
        <strain evidence="3">CL551</strain>
    </source>
</reference>
<organism evidence="3 4">
    <name type="scientific">Acaulospora morrowiae</name>
    <dbReference type="NCBI Taxonomy" id="94023"/>
    <lineage>
        <taxon>Eukaryota</taxon>
        <taxon>Fungi</taxon>
        <taxon>Fungi incertae sedis</taxon>
        <taxon>Mucoromycota</taxon>
        <taxon>Glomeromycotina</taxon>
        <taxon>Glomeromycetes</taxon>
        <taxon>Diversisporales</taxon>
        <taxon>Acaulosporaceae</taxon>
        <taxon>Acaulospora</taxon>
    </lineage>
</organism>
<evidence type="ECO:0000256" key="1">
    <source>
        <dbReference type="SAM" id="MobiDB-lite"/>
    </source>
</evidence>
<dbReference type="Proteomes" id="UP000789342">
    <property type="component" value="Unassembled WGS sequence"/>
</dbReference>
<evidence type="ECO:0000256" key="2">
    <source>
        <dbReference type="SAM" id="Phobius"/>
    </source>
</evidence>
<proteinExistence type="predicted"/>
<dbReference type="AlphaFoldDB" id="A0A9N9DMF5"/>
<sequence>MQCTETSKRWFAAILDVTLILVMFLCPALGIAKVELFKGSNGEIYFNNIIEYGYIIISLIIPCKHLQIRAKTSMGIDLKNFYIKLDRCRYPNSNLEMHSSAAGQAETIINVNFMLGQYFGSGYQVRYTVNSRYRLDKPTIIISTFQVVYTVLTINEMGNIPFSCPSDYPYSSEIIRTACQVRTANLISMWILEAISIIFVVAIFENWLPKPCPLQKTKNKNASMLLKDLKNRHDKHIARSSDKASFGSSDNAPSSSNKMPLIITSS</sequence>
<feature type="transmembrane region" description="Helical" evidence="2">
    <location>
        <begin position="44"/>
        <end position="63"/>
    </location>
</feature>
<accession>A0A9N9DMF5</accession>
<keyword evidence="2" id="KW-0472">Membrane</keyword>
<dbReference type="EMBL" id="CAJVPV010009330">
    <property type="protein sequence ID" value="CAG8640510.1"/>
    <property type="molecule type" value="Genomic_DNA"/>
</dbReference>
<feature type="non-terminal residue" evidence="3">
    <location>
        <position position="266"/>
    </location>
</feature>
<evidence type="ECO:0000313" key="4">
    <source>
        <dbReference type="Proteomes" id="UP000789342"/>
    </source>
</evidence>
<feature type="transmembrane region" description="Helical" evidence="2">
    <location>
        <begin position="186"/>
        <end position="208"/>
    </location>
</feature>
<comment type="caution">
    <text evidence="3">The sequence shown here is derived from an EMBL/GenBank/DDBJ whole genome shotgun (WGS) entry which is preliminary data.</text>
</comment>
<feature type="transmembrane region" description="Helical" evidence="2">
    <location>
        <begin position="12"/>
        <end position="32"/>
    </location>
</feature>
<protein>
    <submittedName>
        <fullName evidence="3">1116_t:CDS:1</fullName>
    </submittedName>
</protein>
<keyword evidence="4" id="KW-1185">Reference proteome</keyword>
<dbReference type="OrthoDB" id="2408529at2759"/>
<keyword evidence="2" id="KW-1133">Transmembrane helix</keyword>
<gene>
    <name evidence="3" type="ORF">AMORRO_LOCUS9496</name>
</gene>
<evidence type="ECO:0000313" key="3">
    <source>
        <dbReference type="EMBL" id="CAG8640510.1"/>
    </source>
</evidence>
<feature type="compositionally biased region" description="Polar residues" evidence="1">
    <location>
        <begin position="246"/>
        <end position="266"/>
    </location>
</feature>